<evidence type="ECO:0000256" key="1">
    <source>
        <dbReference type="SAM" id="Phobius"/>
    </source>
</evidence>
<gene>
    <name evidence="3" type="ORF">NP064_15610</name>
</gene>
<keyword evidence="4" id="KW-1185">Reference proteome</keyword>
<dbReference type="Proteomes" id="UP001316189">
    <property type="component" value="Chromosome"/>
</dbReference>
<organism evidence="3 4">
    <name type="scientific">Cellulomonas chengniuliangii</name>
    <dbReference type="NCBI Taxonomy" id="2968084"/>
    <lineage>
        <taxon>Bacteria</taxon>
        <taxon>Bacillati</taxon>
        <taxon>Actinomycetota</taxon>
        <taxon>Actinomycetes</taxon>
        <taxon>Micrococcales</taxon>
        <taxon>Cellulomonadaceae</taxon>
        <taxon>Cellulomonas</taxon>
    </lineage>
</organism>
<dbReference type="Pfam" id="PF04213">
    <property type="entry name" value="HtaA"/>
    <property type="match status" value="1"/>
</dbReference>
<feature type="transmembrane region" description="Helical" evidence="1">
    <location>
        <begin position="503"/>
        <end position="521"/>
    </location>
</feature>
<dbReference type="Gene3D" id="2.60.40.230">
    <property type="entry name" value="Neocarzinostatin-like"/>
    <property type="match status" value="1"/>
</dbReference>
<name>A0ABY5L5J1_9CELL</name>
<proteinExistence type="predicted"/>
<feature type="domain" description="Htaa" evidence="2">
    <location>
        <begin position="316"/>
        <end position="468"/>
    </location>
</feature>
<reference evidence="3 4" key="1">
    <citation type="submission" date="2022-07" db="EMBL/GenBank/DDBJ databases">
        <title>Novel species in genus cellulomonas.</title>
        <authorList>
            <person name="Ye L."/>
        </authorList>
    </citation>
    <scope>NUCLEOTIDE SEQUENCE [LARGE SCALE GENOMIC DNA]</scope>
    <source>
        <strain evidence="4">zg-Y338</strain>
    </source>
</reference>
<evidence type="ECO:0000313" key="4">
    <source>
        <dbReference type="Proteomes" id="UP001316189"/>
    </source>
</evidence>
<dbReference type="EMBL" id="CP101988">
    <property type="protein sequence ID" value="UUI77049.1"/>
    <property type="molecule type" value="Genomic_DNA"/>
</dbReference>
<evidence type="ECO:0000259" key="2">
    <source>
        <dbReference type="Pfam" id="PF04213"/>
    </source>
</evidence>
<dbReference type="InterPro" id="IPR007331">
    <property type="entry name" value="Htaa"/>
</dbReference>
<protein>
    <submittedName>
        <fullName evidence="3">HtaA domain-containing protein</fullName>
    </submittedName>
</protein>
<keyword evidence="1" id="KW-0472">Membrane</keyword>
<keyword evidence="1" id="KW-1133">Transmembrane helix</keyword>
<sequence length="535" mass="53285">MQAAIRPEWVPLADDGTFTARLAVKEPTVVDGGSIGVFTYAAGGVKNAAQELFVPVAYSAAPVAPEPTPEPQQPVGPTLVVSPATALDPGVDQRFTITGSGFTGALSHDGLYVNIGPASAWTPGTTPSQSGWTASDYLPKARIAADGTFSTTLTVKAGAARSGSSYVAAVFCAHGCSGYDRSLDAVSGPITFAAASPGGLLPAPAPAPTSAPVLAVEGVRAGGSVTAGESVTIVASGFRPNETGIRLELHSDPVVLATGLTADASGTVRTTVTLPSGTPAGNHHLVVIGADGRQVSFPVAVAAALPVCVARVVSGATLSWGVKGDFREYVTGSIAHGSATGTGVAGSGPWTWSGGNGTFNTNDGVGRAAFAGSVRFTGHGGVLDVTISNPRVQVNGSTSATLVADVRTAEKSYPGIAVATLRLADGTASRAGDKVSWQGLPATLTATAAPAFEGFYSAGAALDPVSFTLPLGAETDCTSASGATLAKYGKGGVLAATGGDLDALSYALLLVTFGGAMVLVARRRAQAAKPVPARR</sequence>
<evidence type="ECO:0000313" key="3">
    <source>
        <dbReference type="EMBL" id="UUI77049.1"/>
    </source>
</evidence>
<accession>A0ABY5L5J1</accession>
<keyword evidence="1" id="KW-0812">Transmembrane</keyword>